<dbReference type="InterPro" id="IPR008266">
    <property type="entry name" value="Tyr_kinase_AS"/>
</dbReference>
<dbReference type="Pfam" id="PF17667">
    <property type="entry name" value="Pkinase_fungal"/>
    <property type="match status" value="1"/>
</dbReference>
<dbReference type="STRING" id="745531.A0A0C3N9C2"/>
<dbReference type="OrthoDB" id="3271139at2759"/>
<sequence>MRRGKTPTVQEIVHALGEKLLQYPAKVHYRIVYKEVGKTIDQLDSMHDVFRCLCDIVKGLYAMHAAGYVHRDISAGNILVVDGKGRLGDVEYAKEEGDNSQHEVRTGTAYFMAIEVDEHAYVHTTTVKPLQLNVEPNILEDDSDSDSDSDDIPGGQADDVLPTYTANSDTKHTATSSHLDTIAEEDSESESSQQGQGDWVVDLSPQPEFQYNPLHDLESVWWVAVYVWLCSFPIRNDPKMDQTAWNEKLTAHARLAARVFHEVSFRRSFLTSEKILTTHSAALLPSFRAIGVHLEVIRATLMATYLHVEKDLSTLDFRAAKYAYTDILKSLTTVQKSLAGEKDIRIAFTDTRAMDAYLGGKPAHPNIIDAVNDTNLNNSEDADDDNGNSRPSKLFKSQHSRTVSLGAASSARWL</sequence>
<feature type="compositionally biased region" description="Polar residues" evidence="1">
    <location>
        <begin position="388"/>
        <end position="403"/>
    </location>
</feature>
<evidence type="ECO:0000259" key="2">
    <source>
        <dbReference type="PROSITE" id="PS50011"/>
    </source>
</evidence>
<organism evidence="3 4">
    <name type="scientific">Phlebiopsis gigantea (strain 11061_1 CR5-6)</name>
    <name type="common">White-rot fungus</name>
    <name type="synonym">Peniophora gigantea</name>
    <dbReference type="NCBI Taxonomy" id="745531"/>
    <lineage>
        <taxon>Eukaryota</taxon>
        <taxon>Fungi</taxon>
        <taxon>Dikarya</taxon>
        <taxon>Basidiomycota</taxon>
        <taxon>Agaricomycotina</taxon>
        <taxon>Agaricomycetes</taxon>
        <taxon>Polyporales</taxon>
        <taxon>Phanerochaetaceae</taxon>
        <taxon>Phlebiopsis</taxon>
    </lineage>
</organism>
<feature type="region of interest" description="Disordered" evidence="1">
    <location>
        <begin position="372"/>
        <end position="414"/>
    </location>
</feature>
<feature type="domain" description="Protein kinase" evidence="2">
    <location>
        <begin position="1"/>
        <end position="209"/>
    </location>
</feature>
<dbReference type="PANTHER" id="PTHR38248:SF2">
    <property type="entry name" value="FUNK1 11"/>
    <property type="match status" value="1"/>
</dbReference>
<dbReference type="PROSITE" id="PS00109">
    <property type="entry name" value="PROTEIN_KINASE_TYR"/>
    <property type="match status" value="1"/>
</dbReference>
<dbReference type="EMBL" id="KN840939">
    <property type="protein sequence ID" value="KIP01099.1"/>
    <property type="molecule type" value="Genomic_DNA"/>
</dbReference>
<feature type="compositionally biased region" description="Acidic residues" evidence="1">
    <location>
        <begin position="138"/>
        <end position="151"/>
    </location>
</feature>
<dbReference type="InterPro" id="IPR011009">
    <property type="entry name" value="Kinase-like_dom_sf"/>
</dbReference>
<accession>A0A0C3N9C2</accession>
<dbReference type="InterPro" id="IPR000719">
    <property type="entry name" value="Prot_kinase_dom"/>
</dbReference>
<dbReference type="GO" id="GO:0005524">
    <property type="term" value="F:ATP binding"/>
    <property type="evidence" value="ECO:0007669"/>
    <property type="project" value="InterPro"/>
</dbReference>
<reference evidence="3 4" key="1">
    <citation type="journal article" date="2014" name="PLoS Genet.">
        <title>Analysis of the Phlebiopsis gigantea genome, transcriptome and secretome provides insight into its pioneer colonization strategies of wood.</title>
        <authorList>
            <person name="Hori C."/>
            <person name="Ishida T."/>
            <person name="Igarashi K."/>
            <person name="Samejima M."/>
            <person name="Suzuki H."/>
            <person name="Master E."/>
            <person name="Ferreira P."/>
            <person name="Ruiz-Duenas F.J."/>
            <person name="Held B."/>
            <person name="Canessa P."/>
            <person name="Larrondo L.F."/>
            <person name="Schmoll M."/>
            <person name="Druzhinina I.S."/>
            <person name="Kubicek C.P."/>
            <person name="Gaskell J.A."/>
            <person name="Kersten P."/>
            <person name="St John F."/>
            <person name="Glasner J."/>
            <person name="Sabat G."/>
            <person name="Splinter BonDurant S."/>
            <person name="Syed K."/>
            <person name="Yadav J."/>
            <person name="Mgbeahuruike A.C."/>
            <person name="Kovalchuk A."/>
            <person name="Asiegbu F.O."/>
            <person name="Lackner G."/>
            <person name="Hoffmeister D."/>
            <person name="Rencoret J."/>
            <person name="Gutierrez A."/>
            <person name="Sun H."/>
            <person name="Lindquist E."/>
            <person name="Barry K."/>
            <person name="Riley R."/>
            <person name="Grigoriev I.V."/>
            <person name="Henrissat B."/>
            <person name="Kues U."/>
            <person name="Berka R.M."/>
            <person name="Martinez A.T."/>
            <person name="Covert S.F."/>
            <person name="Blanchette R.A."/>
            <person name="Cullen D."/>
        </authorList>
    </citation>
    <scope>NUCLEOTIDE SEQUENCE [LARGE SCALE GENOMIC DNA]</scope>
    <source>
        <strain evidence="3 4">11061_1 CR5-6</strain>
    </source>
</reference>
<dbReference type="Proteomes" id="UP000053257">
    <property type="component" value="Unassembled WGS sequence"/>
</dbReference>
<keyword evidence="4" id="KW-1185">Reference proteome</keyword>
<dbReference type="GO" id="GO:0004672">
    <property type="term" value="F:protein kinase activity"/>
    <property type="evidence" value="ECO:0007669"/>
    <property type="project" value="InterPro"/>
</dbReference>
<name>A0A0C3N9C2_PHLG1</name>
<dbReference type="AlphaFoldDB" id="A0A0C3N9C2"/>
<feature type="compositionally biased region" description="Polar residues" evidence="1">
    <location>
        <begin position="164"/>
        <end position="175"/>
    </location>
</feature>
<evidence type="ECO:0000313" key="3">
    <source>
        <dbReference type="EMBL" id="KIP01099.1"/>
    </source>
</evidence>
<feature type="region of interest" description="Disordered" evidence="1">
    <location>
        <begin position="133"/>
        <end position="175"/>
    </location>
</feature>
<gene>
    <name evidence="3" type="ORF">PHLGIDRAFT_402742</name>
</gene>
<protein>
    <recommendedName>
        <fullName evidence="2">Protein kinase domain-containing protein</fullName>
    </recommendedName>
</protein>
<dbReference type="SUPFAM" id="SSF56112">
    <property type="entry name" value="Protein kinase-like (PK-like)"/>
    <property type="match status" value="1"/>
</dbReference>
<dbReference type="InterPro" id="IPR040976">
    <property type="entry name" value="Pkinase_fungal"/>
</dbReference>
<dbReference type="PANTHER" id="PTHR38248">
    <property type="entry name" value="FUNK1 6"/>
    <property type="match status" value="1"/>
</dbReference>
<evidence type="ECO:0000313" key="4">
    <source>
        <dbReference type="Proteomes" id="UP000053257"/>
    </source>
</evidence>
<proteinExistence type="predicted"/>
<dbReference type="HOGENOM" id="CLU_585386_0_0_1"/>
<evidence type="ECO:0000256" key="1">
    <source>
        <dbReference type="SAM" id="MobiDB-lite"/>
    </source>
</evidence>
<dbReference type="PROSITE" id="PS50011">
    <property type="entry name" value="PROTEIN_KINASE_DOM"/>
    <property type="match status" value="1"/>
</dbReference>
<dbReference type="Gene3D" id="1.10.510.10">
    <property type="entry name" value="Transferase(Phosphotransferase) domain 1"/>
    <property type="match status" value="1"/>
</dbReference>